<proteinExistence type="predicted"/>
<dbReference type="Proteomes" id="UP000198462">
    <property type="component" value="Unassembled WGS sequence"/>
</dbReference>
<dbReference type="PANTHER" id="PTHR42754:SF1">
    <property type="entry name" value="LIPOPROTEIN"/>
    <property type="match status" value="1"/>
</dbReference>
<reference evidence="3" key="1">
    <citation type="submission" date="2017-05" db="EMBL/GenBank/DDBJ databases">
        <authorList>
            <person name="Lin X."/>
        </authorList>
    </citation>
    <scope>NUCLEOTIDE SEQUENCE [LARGE SCALE GENOMIC DNA]</scope>
    <source>
        <strain evidence="3">JLT2012</strain>
    </source>
</reference>
<evidence type="ECO:0008006" key="4">
    <source>
        <dbReference type="Google" id="ProtNLM"/>
    </source>
</evidence>
<gene>
    <name evidence="2" type="ORF">B5C34_08935</name>
</gene>
<organism evidence="2 3">
    <name type="scientific">Pacificimonas flava</name>
    <dbReference type="NCBI Taxonomy" id="1234595"/>
    <lineage>
        <taxon>Bacteria</taxon>
        <taxon>Pseudomonadati</taxon>
        <taxon>Pseudomonadota</taxon>
        <taxon>Alphaproteobacteria</taxon>
        <taxon>Sphingomonadales</taxon>
        <taxon>Sphingosinicellaceae</taxon>
        <taxon>Pacificimonas</taxon>
    </lineage>
</organism>
<feature type="region of interest" description="Disordered" evidence="1">
    <location>
        <begin position="328"/>
        <end position="353"/>
    </location>
</feature>
<evidence type="ECO:0000313" key="3">
    <source>
        <dbReference type="Proteomes" id="UP000198462"/>
    </source>
</evidence>
<dbReference type="PANTHER" id="PTHR42754">
    <property type="entry name" value="ENDOGLUCANASE"/>
    <property type="match status" value="1"/>
</dbReference>
<sequence length="893" mass="91588">MNLSNALIGYSLLSGTNAIAGYSALSPAFESQRVRDAKALFTLPGTTPPWKVEGAESPQVSAVRALRSFIDPPTTGPDKLPGDVQTTFTTYKALDRLKVLAEAANSSTANDAVRARLNETFTKGLAELQGFLAGAASDKLDLSFARPSSRAETVPIRDQGAAMEIAGTGVVPTRDTPLPGVSGSEVLQITMSKAGGVTDTVTVDLSTTPQPPTLDSIADALNNAISAIPLMGSDGNPVLDADGNVLPRWKVVLTAEKFGDKWGFSISRLGFETISIDQVGAADALMVAADRSGRDEPTETQIFRFSDPAATLDPARLATVTALDSAGEEKAALTAPKPASDEEEPAPLTAPRATAASVTDAQGFTYLIGSTSGDVGSSVATGRERMVLSKLDSEGNTVWERALDSGGELTGASLSLSAQGGVVVTGTVNGLFDGANTDGDLLVARFGADGSEAFSTAVRAIGADEALAVSTAADGSVVVGGRSASGDAVVAKLSATGALQSRQLLDFGGSERVRGIQVEADGNVLVLTQGDGNGWVRRLDGTDFSNVLQSYDLGTQSVSSLAVGDDGTVAVGGRTIAADGFYEGRVTLLSGDLVTANSLSIDTPGSDQVDSLSFMNGKLYAGGRTSGDFGDGRLGAVDGFVARIDVAGQAVETVQQFGRPASTMEAVHVSAAAGGAGILPALGLHRGTLTPNESSRLVDQTALRAGDQFVLRVGDGAQRTITVEAGDTLQDFADRITNAARGKLTVMTPIKDGMRSLQITAKAGEDIQLIAGTTGRDALSKLGLAPTRLAAPDLPDDDGPKVRPGGAYGLDLTLSLSLDTEADAALALKRIKSAISTSQSAYRSLYWDDAKAKTADPIASGASASRWNTVAANYQAALDRLSSGSGSTIMFGV</sequence>
<evidence type="ECO:0000256" key="1">
    <source>
        <dbReference type="SAM" id="MobiDB-lite"/>
    </source>
</evidence>
<dbReference type="RefSeq" id="WP_088712346.1">
    <property type="nucleotide sequence ID" value="NZ_NFZT01000001.1"/>
</dbReference>
<keyword evidence="3" id="KW-1185">Reference proteome</keyword>
<evidence type="ECO:0000313" key="2">
    <source>
        <dbReference type="EMBL" id="OWV33573.1"/>
    </source>
</evidence>
<comment type="caution">
    <text evidence="2">The sequence shown here is derived from an EMBL/GenBank/DDBJ whole genome shotgun (WGS) entry which is preliminary data.</text>
</comment>
<dbReference type="EMBL" id="NFZT01000001">
    <property type="protein sequence ID" value="OWV33573.1"/>
    <property type="molecule type" value="Genomic_DNA"/>
</dbReference>
<accession>A0A219B603</accession>
<name>A0A219B603_9SPHN</name>
<protein>
    <recommendedName>
        <fullName evidence="4">Regulatory protein FlaEY</fullName>
    </recommendedName>
</protein>
<dbReference type="OrthoDB" id="7196243at2"/>
<dbReference type="InterPro" id="IPR011047">
    <property type="entry name" value="Quinoprotein_ADH-like_sf"/>
</dbReference>
<dbReference type="SUPFAM" id="SSF50998">
    <property type="entry name" value="Quinoprotein alcohol dehydrogenase-like"/>
    <property type="match status" value="1"/>
</dbReference>
<dbReference type="AlphaFoldDB" id="A0A219B603"/>